<evidence type="ECO:0000259" key="8">
    <source>
        <dbReference type="Pfam" id="PF19053"/>
    </source>
</evidence>
<feature type="transmembrane region" description="Helical" evidence="7">
    <location>
        <begin position="181"/>
        <end position="198"/>
    </location>
</feature>
<dbReference type="PIRSF" id="PIRSF017804">
    <property type="entry name" value="Secretion_EccD1"/>
    <property type="match status" value="1"/>
</dbReference>
<feature type="transmembrane region" description="Helical" evidence="7">
    <location>
        <begin position="125"/>
        <end position="143"/>
    </location>
</feature>
<keyword evidence="4 7" id="KW-0812">Transmembrane</keyword>
<evidence type="ECO:0000256" key="6">
    <source>
        <dbReference type="ARBA" id="ARBA00023136"/>
    </source>
</evidence>
<gene>
    <name evidence="9" type="primary">eccD</name>
    <name evidence="9" type="ORF">ACFSYJ_28225</name>
</gene>
<evidence type="ECO:0000313" key="10">
    <source>
        <dbReference type="Proteomes" id="UP001597419"/>
    </source>
</evidence>
<dbReference type="Gene3D" id="3.10.20.90">
    <property type="entry name" value="Phosphatidylinositol 3-kinase Catalytic Subunit, Chain A, domain 1"/>
    <property type="match status" value="1"/>
</dbReference>
<evidence type="ECO:0000256" key="1">
    <source>
        <dbReference type="ARBA" id="ARBA00004651"/>
    </source>
</evidence>
<feature type="transmembrane region" description="Helical" evidence="7">
    <location>
        <begin position="399"/>
        <end position="418"/>
    </location>
</feature>
<evidence type="ECO:0000313" key="9">
    <source>
        <dbReference type="EMBL" id="MFD2462527.1"/>
    </source>
</evidence>
<feature type="transmembrane region" description="Helical" evidence="7">
    <location>
        <begin position="261"/>
        <end position="283"/>
    </location>
</feature>
<dbReference type="Proteomes" id="UP001597419">
    <property type="component" value="Unassembled WGS sequence"/>
</dbReference>
<dbReference type="Pfam" id="PF19053">
    <property type="entry name" value="EccD"/>
    <property type="match status" value="1"/>
</dbReference>
<evidence type="ECO:0000256" key="2">
    <source>
        <dbReference type="ARBA" id="ARBA00006162"/>
    </source>
</evidence>
<feature type="transmembrane region" description="Helical" evidence="7">
    <location>
        <begin position="321"/>
        <end position="340"/>
    </location>
</feature>
<dbReference type="EMBL" id="JBHUKU010000017">
    <property type="protein sequence ID" value="MFD2462527.1"/>
    <property type="molecule type" value="Genomic_DNA"/>
</dbReference>
<keyword evidence="10" id="KW-1185">Reference proteome</keyword>
<feature type="transmembrane region" description="Helical" evidence="7">
    <location>
        <begin position="374"/>
        <end position="393"/>
    </location>
</feature>
<dbReference type="RefSeq" id="WP_345403486.1">
    <property type="nucleotide sequence ID" value="NZ_BAABHG010000015.1"/>
</dbReference>
<feature type="domain" description="EccD-like transmembrane" evidence="8">
    <location>
        <begin position="122"/>
        <end position="460"/>
    </location>
</feature>
<feature type="transmembrane region" description="Helical" evidence="7">
    <location>
        <begin position="346"/>
        <end position="362"/>
    </location>
</feature>
<evidence type="ECO:0000256" key="5">
    <source>
        <dbReference type="ARBA" id="ARBA00022989"/>
    </source>
</evidence>
<feature type="transmembrane region" description="Helical" evidence="7">
    <location>
        <begin position="149"/>
        <end position="169"/>
    </location>
</feature>
<keyword evidence="6 7" id="KW-0472">Membrane</keyword>
<keyword evidence="5 7" id="KW-1133">Transmembrane helix</keyword>
<dbReference type="InterPro" id="IPR006707">
    <property type="entry name" value="T7SS_EccD"/>
</dbReference>
<keyword evidence="3" id="KW-1003">Cell membrane</keyword>
<dbReference type="Pfam" id="PF08817">
    <property type="entry name" value="YukD"/>
    <property type="match status" value="1"/>
</dbReference>
<evidence type="ECO:0000256" key="7">
    <source>
        <dbReference type="SAM" id="Phobius"/>
    </source>
</evidence>
<organism evidence="9 10">
    <name type="scientific">Amycolatopsis samaneae</name>
    <dbReference type="NCBI Taxonomy" id="664691"/>
    <lineage>
        <taxon>Bacteria</taxon>
        <taxon>Bacillati</taxon>
        <taxon>Actinomycetota</taxon>
        <taxon>Actinomycetes</taxon>
        <taxon>Pseudonocardiales</taxon>
        <taxon>Pseudonocardiaceae</taxon>
        <taxon>Amycolatopsis</taxon>
    </lineage>
</organism>
<accession>A0ABW5GP37</accession>
<evidence type="ECO:0000256" key="3">
    <source>
        <dbReference type="ARBA" id="ARBA00022475"/>
    </source>
</evidence>
<reference evidence="10" key="1">
    <citation type="journal article" date="2019" name="Int. J. Syst. Evol. Microbiol.">
        <title>The Global Catalogue of Microorganisms (GCM) 10K type strain sequencing project: providing services to taxonomists for standard genome sequencing and annotation.</title>
        <authorList>
            <consortium name="The Broad Institute Genomics Platform"/>
            <consortium name="The Broad Institute Genome Sequencing Center for Infectious Disease"/>
            <person name="Wu L."/>
            <person name="Ma J."/>
        </authorList>
    </citation>
    <scope>NUCLEOTIDE SEQUENCE [LARGE SCALE GENOMIC DNA]</scope>
    <source>
        <strain evidence="10">CGMCC 4.7643</strain>
    </source>
</reference>
<feature type="transmembrane region" description="Helical" evidence="7">
    <location>
        <begin position="233"/>
        <end position="255"/>
    </location>
</feature>
<proteinExistence type="inferred from homology"/>
<name>A0ABW5GP37_9PSEU</name>
<comment type="similarity">
    <text evidence="2">Belongs to the EccD/Snm4 family.</text>
</comment>
<feature type="transmembrane region" description="Helical" evidence="7">
    <location>
        <begin position="204"/>
        <end position="226"/>
    </location>
</feature>
<dbReference type="InterPro" id="IPR044049">
    <property type="entry name" value="EccD_transm"/>
</dbReference>
<protein>
    <submittedName>
        <fullName evidence="9">Type VII secretion integral membrane protein EccD</fullName>
    </submittedName>
</protein>
<dbReference type="NCBIfam" id="TIGR03920">
    <property type="entry name" value="T7SS_EccD"/>
    <property type="match status" value="1"/>
</dbReference>
<evidence type="ECO:0000256" key="4">
    <source>
        <dbReference type="ARBA" id="ARBA00022692"/>
    </source>
</evidence>
<dbReference type="InterPro" id="IPR024962">
    <property type="entry name" value="YukD-like"/>
</dbReference>
<comment type="caution">
    <text evidence="9">The sequence shown here is derived from an EMBL/GenBank/DDBJ whole genome shotgun (WGS) entry which is preliminary data.</text>
</comment>
<comment type="subcellular location">
    <subcellularLocation>
        <location evidence="1">Cell membrane</location>
        <topology evidence="1">Multi-pass membrane protein</topology>
    </subcellularLocation>
</comment>
<feature type="transmembrane region" description="Helical" evidence="7">
    <location>
        <begin position="439"/>
        <end position="459"/>
    </location>
</feature>
<sequence>MSAPSVPAISGTTRRVTVVTPRARVDVALPQQSTFAELVPQLVRLAGASGQASAEHPGWVLSRLGGAPLALGLTVAAAQVRDGEVLHLTPRERPRGPLLFDDVVDSIASVADTRGGWGPAVARRAGIVAAFVLLLAGGLLVQSAAAGSVLAPVGTGLLALVLLLGGGALSRAYGDAEAGAAGAFAGAGVALLAGMSILPPHPLFSLSAGPLAAGLAAVTVYGVLAAVSVADRLPWFVAIIGAAGLGALTTGVVLVGDVRPVAAASVVAVLATALASVAPMLALRLGRLPLPRVPDDMDSFRANEQPSLGADMVGRTTRAQALLTGLLVALGLVVLAGGVVLAGAGGPWEAGLAGLLGLAWILRSRSYAGRAQRLVLLGFGVLTLVTAGVWLAASGQRTAVFAAGFAVVLAAIVCLVYATRVARGVRSPYWSRLLDVTEFLTLLALIPFAGVIAGVYDLVSG</sequence>